<dbReference type="Proteomes" id="UP000248044">
    <property type="component" value="Chromosome"/>
</dbReference>
<dbReference type="GO" id="GO:0070180">
    <property type="term" value="F:large ribosomal subunit rRNA binding"/>
    <property type="evidence" value="ECO:0007669"/>
    <property type="project" value="UniProtKB-UniRule"/>
</dbReference>
<dbReference type="InterPro" id="IPR036796">
    <property type="entry name" value="Ribosomal_uL11_N_sf"/>
</dbReference>
<dbReference type="InterPro" id="IPR036769">
    <property type="entry name" value="Ribosomal_uL11_C_sf"/>
</dbReference>
<gene>
    <name evidence="6" type="primary">rpl11</name>
    <name evidence="10" type="ORF">DFR85_10170</name>
</gene>
<evidence type="ECO:0000259" key="8">
    <source>
        <dbReference type="Pfam" id="PF00298"/>
    </source>
</evidence>
<evidence type="ECO:0000256" key="7">
    <source>
        <dbReference type="RuleBase" id="RU003978"/>
    </source>
</evidence>
<dbReference type="FunFam" id="1.10.10.250:FF:000006">
    <property type="entry name" value="50S ribosomal protein L11"/>
    <property type="match status" value="1"/>
</dbReference>
<evidence type="ECO:0000256" key="4">
    <source>
        <dbReference type="ARBA" id="ARBA00022980"/>
    </source>
</evidence>
<comment type="function">
    <text evidence="6">Forms part of the ribosomal stalk which helps the ribosome interact with GTP-bound translation factors.</text>
</comment>
<dbReference type="NCBIfam" id="NF002232">
    <property type="entry name" value="PRK01143.1"/>
    <property type="match status" value="1"/>
</dbReference>
<keyword evidence="4 6" id="KW-0689">Ribosomal protein</keyword>
<dbReference type="Gene3D" id="3.30.1550.10">
    <property type="entry name" value="Ribosomal protein L11/L12, N-terminal domain"/>
    <property type="match status" value="1"/>
</dbReference>
<keyword evidence="2 6" id="KW-0699">rRNA-binding</keyword>
<organism evidence="10 11">
    <name type="scientific">Acidianus brierleyi</name>
    <dbReference type="NCBI Taxonomy" id="41673"/>
    <lineage>
        <taxon>Archaea</taxon>
        <taxon>Thermoproteota</taxon>
        <taxon>Thermoprotei</taxon>
        <taxon>Sulfolobales</taxon>
        <taxon>Sulfolobaceae</taxon>
        <taxon>Acidianus</taxon>
    </lineage>
</organism>
<proteinExistence type="inferred from homology"/>
<keyword evidence="3 6" id="KW-0694">RNA-binding</keyword>
<dbReference type="Pfam" id="PF03946">
    <property type="entry name" value="Ribosomal_L11_N"/>
    <property type="match status" value="1"/>
</dbReference>
<dbReference type="SUPFAM" id="SSF54747">
    <property type="entry name" value="Ribosomal L11/L12e N-terminal domain"/>
    <property type="match status" value="1"/>
</dbReference>
<comment type="similarity">
    <text evidence="1 6 7">Belongs to the universal ribosomal protein uL11 family.</text>
</comment>
<dbReference type="GO" id="GO:0003735">
    <property type="term" value="F:structural constituent of ribosome"/>
    <property type="evidence" value="ECO:0007669"/>
    <property type="project" value="InterPro"/>
</dbReference>
<dbReference type="InterPro" id="IPR000911">
    <property type="entry name" value="Ribosomal_uL11"/>
</dbReference>
<dbReference type="OrthoDB" id="8842at2157"/>
<comment type="subunit">
    <text evidence="6">Part of the ribosomal stalk of the 50S ribosomal subunit. Interacts with L10 and the large rRNA to form the base of the stalk. L10 forms an elongated spine to which L12 dimers bind in a sequential fashion forming a multimeric L10(L12)X complex.</text>
</comment>
<dbReference type="AlphaFoldDB" id="A0A2U9IFW4"/>
<dbReference type="Gene3D" id="1.10.10.250">
    <property type="entry name" value="Ribosomal protein L11, C-terminal domain"/>
    <property type="match status" value="1"/>
</dbReference>
<evidence type="ECO:0000256" key="5">
    <source>
        <dbReference type="ARBA" id="ARBA00023274"/>
    </source>
</evidence>
<evidence type="ECO:0000256" key="2">
    <source>
        <dbReference type="ARBA" id="ARBA00022730"/>
    </source>
</evidence>
<evidence type="ECO:0000313" key="10">
    <source>
        <dbReference type="EMBL" id="AWR94913.1"/>
    </source>
</evidence>
<dbReference type="CDD" id="cd00349">
    <property type="entry name" value="Ribosomal_L11"/>
    <property type="match status" value="1"/>
</dbReference>
<dbReference type="PANTHER" id="PTHR11661:SF1">
    <property type="entry name" value="LARGE RIBOSOMAL SUBUNIT PROTEIN UL11M"/>
    <property type="match status" value="1"/>
</dbReference>
<sequence length="169" mass="18139">MPKKTIKIVVEGGNVKPGPPLAPTLSQYKLNIGEVVKKINDATSQFKGMSVPVNIDIDTDTKAFEISVGIPTTTSLLLKKAGAQEPSGDPAHKKIGNVSMDDVVDVALMKKPSMTSKSLKSSVKSILGTAKSIGLTVENKDPKDLVKEIDEGKYDDLLSKYEEKWNKGA</sequence>
<dbReference type="KEGG" id="abri:DFR85_10170"/>
<dbReference type="GO" id="GO:0015934">
    <property type="term" value="C:large ribosomal subunit"/>
    <property type="evidence" value="ECO:0007669"/>
    <property type="project" value="TreeGrafter"/>
</dbReference>
<dbReference type="InterPro" id="IPR020783">
    <property type="entry name" value="Ribosomal_uL11_C"/>
</dbReference>
<dbReference type="Pfam" id="PF00298">
    <property type="entry name" value="Ribosomal_L11"/>
    <property type="match status" value="1"/>
</dbReference>
<keyword evidence="11" id="KW-1185">Reference proteome</keyword>
<dbReference type="HAMAP" id="MF_00736">
    <property type="entry name" value="Ribosomal_uL11"/>
    <property type="match status" value="1"/>
</dbReference>
<dbReference type="SMART" id="SM00649">
    <property type="entry name" value="RL11"/>
    <property type="match status" value="1"/>
</dbReference>
<protein>
    <recommendedName>
        <fullName evidence="6">Large ribosomal subunit protein uL11</fullName>
    </recommendedName>
</protein>
<dbReference type="PANTHER" id="PTHR11661">
    <property type="entry name" value="60S RIBOSOMAL PROTEIN L12"/>
    <property type="match status" value="1"/>
</dbReference>
<dbReference type="PROSITE" id="PS00359">
    <property type="entry name" value="RIBOSOMAL_L11"/>
    <property type="match status" value="1"/>
</dbReference>
<name>A0A2U9IFW4_9CREN</name>
<feature type="domain" description="Large ribosomal subunit protein uL11 N-terminal" evidence="9">
    <location>
        <begin position="6"/>
        <end position="61"/>
    </location>
</feature>
<dbReference type="RefSeq" id="WP_110270794.1">
    <property type="nucleotide sequence ID" value="NZ_CP029289.2"/>
</dbReference>
<dbReference type="InterPro" id="IPR020784">
    <property type="entry name" value="Ribosomal_uL11_N"/>
</dbReference>
<accession>A0A2U9IFW4</accession>
<reference evidence="10 11" key="1">
    <citation type="submission" date="2018-05" db="EMBL/GenBank/DDBJ databases">
        <title>Complete Genome Sequences of Extremely Thermoacidophilic, Metal-Mobilizing Type-Strain Members of the Archaeal Family Sulfolobaceae: Acidianus brierleyi DSM-1651T, Acidianus sulfidivorans DSM-18786T, Metallosphaera hakonensis DSM-7519T, and Metallosphaera prunae DSM-10039T.</title>
        <authorList>
            <person name="Counts J.A."/>
            <person name="Kelly R.M."/>
        </authorList>
    </citation>
    <scope>NUCLEOTIDE SEQUENCE [LARGE SCALE GENOMIC DNA]</scope>
    <source>
        <strain evidence="10 11">DSM 1651</strain>
    </source>
</reference>
<dbReference type="GO" id="GO:0006412">
    <property type="term" value="P:translation"/>
    <property type="evidence" value="ECO:0007669"/>
    <property type="project" value="UniProtKB-UniRule"/>
</dbReference>
<dbReference type="EMBL" id="CP029289">
    <property type="protein sequence ID" value="AWR94913.1"/>
    <property type="molecule type" value="Genomic_DNA"/>
</dbReference>
<evidence type="ECO:0000256" key="3">
    <source>
        <dbReference type="ARBA" id="ARBA00022884"/>
    </source>
</evidence>
<evidence type="ECO:0000313" key="11">
    <source>
        <dbReference type="Proteomes" id="UP000248044"/>
    </source>
</evidence>
<evidence type="ECO:0000256" key="1">
    <source>
        <dbReference type="ARBA" id="ARBA00010537"/>
    </source>
</evidence>
<evidence type="ECO:0000256" key="6">
    <source>
        <dbReference type="HAMAP-Rule" id="MF_00736"/>
    </source>
</evidence>
<dbReference type="InterPro" id="IPR020785">
    <property type="entry name" value="Ribosomal_uL11_CS"/>
</dbReference>
<evidence type="ECO:0000259" key="9">
    <source>
        <dbReference type="Pfam" id="PF03946"/>
    </source>
</evidence>
<keyword evidence="5 6" id="KW-0687">Ribonucleoprotein</keyword>
<feature type="domain" description="Large ribosomal subunit protein uL11 C-terminal" evidence="8">
    <location>
        <begin position="70"/>
        <end position="137"/>
    </location>
</feature>
<dbReference type="SUPFAM" id="SSF46906">
    <property type="entry name" value="Ribosomal protein L11, C-terminal domain"/>
    <property type="match status" value="1"/>
</dbReference>
<dbReference type="GeneID" id="36832524"/>